<dbReference type="AlphaFoldDB" id="A0A1Y1HNN0"/>
<accession>A0A1Y1HNN0</accession>
<feature type="compositionally biased region" description="Pro residues" evidence="1">
    <location>
        <begin position="242"/>
        <end position="252"/>
    </location>
</feature>
<sequence>MTVPGALSSAPELNSLESLAMSWPPPGGLVGFPSGQQEKDATRVGCFIPDPEGDDYGRRLKSRMAVQRLAPTASPKARECALLLRSTSTLSVVPNSALTVAPAPPGAESSSSGPAAKSEQENALPLHPASLAIRDGSSSDPERRMNGASASTSGSTGAVLGANTVNEAKPVAVLNGGPGSAAAEVPPSSGSGVAEAQPLDPVHTQGVPTSFFPPTSTPQGPPLYASSHTGSSTTTEIRRIPPKAPASRPPSKPTADVSTSGSDPPLTAFRGPPGFPGRDRTAVSAPGALPLPPDEYGDPPPQPKLTETQRNYRQDLIRAILTNTGDRSRLHLSSSANELQEGASSEGDLASQGGTSEGEFGEGDGNDSEGGADVLRRSNSLPQVYRERYLVPNDEELEYEREEAGIGKNSPRPSTVSRTLSKSNGVSSKALPHKRPRLILHLDINKTIMIKDTAQDAGSDSMVNVLLSECAWGRLLPGPCWIPVGRLATDKPANDPELMTYRSYLDTFYLPLQRGFGPEIDRANEDIKHRRQALKRCFTAPGEPGAMFRGVYDKLLEELQVAEPKQAEMRACGLGDGKELVLLPSFFELLKHLKNLGRDFAIVFRTFGSDVMDVSRELNLFCEGRHPFHPDVQMNGQDGPTDLRLRSLEQYGCFYRQGFGSEGTMLAFSPPEEALRKHIARLDELEKCGECHWSFRDIYRAMIARCLEGGNIALAFRDYYPWWKAHQERARTGKLLLVDREDFHTRQVFFDDNIGTGSPHIVDVRDVSTGEPIPFTESNGKYLVKVEPLNAILDRQYFIRAVHRCEESIEGARDWRGFRNSPRLKNSKWDIARRKLLSIIRLGSGQI</sequence>
<evidence type="ECO:0000313" key="2">
    <source>
        <dbReference type="EMBL" id="GAQ78167.1"/>
    </source>
</evidence>
<dbReference type="STRING" id="105231.A0A1Y1HNN0"/>
<dbReference type="EMBL" id="DF236958">
    <property type="protein sequence ID" value="GAQ78167.1"/>
    <property type="molecule type" value="Genomic_DNA"/>
</dbReference>
<feature type="region of interest" description="Disordered" evidence="1">
    <location>
        <begin position="335"/>
        <end position="379"/>
    </location>
</feature>
<feature type="compositionally biased region" description="Low complexity" evidence="1">
    <location>
        <begin position="106"/>
        <end position="117"/>
    </location>
</feature>
<proteinExistence type="predicted"/>
<feature type="compositionally biased region" description="Polar residues" evidence="1">
    <location>
        <begin position="226"/>
        <end position="235"/>
    </location>
</feature>
<feature type="region of interest" description="Disordered" evidence="1">
    <location>
        <begin position="400"/>
        <end position="429"/>
    </location>
</feature>
<feature type="region of interest" description="Disordered" evidence="1">
    <location>
        <begin position="178"/>
        <end position="309"/>
    </location>
</feature>
<dbReference type="PANTHER" id="PTHR36960:SF1">
    <property type="entry name" value="SI:DKEY-32E6.3"/>
    <property type="match status" value="1"/>
</dbReference>
<organism evidence="2 3">
    <name type="scientific">Klebsormidium nitens</name>
    <name type="common">Green alga</name>
    <name type="synonym">Ulothrix nitens</name>
    <dbReference type="NCBI Taxonomy" id="105231"/>
    <lineage>
        <taxon>Eukaryota</taxon>
        <taxon>Viridiplantae</taxon>
        <taxon>Streptophyta</taxon>
        <taxon>Klebsormidiophyceae</taxon>
        <taxon>Klebsormidiales</taxon>
        <taxon>Klebsormidiaceae</taxon>
        <taxon>Klebsormidium</taxon>
    </lineage>
</organism>
<evidence type="ECO:0000313" key="3">
    <source>
        <dbReference type="Proteomes" id="UP000054558"/>
    </source>
</evidence>
<dbReference type="PANTHER" id="PTHR36960">
    <property type="entry name" value="SI:DKEY-32E6.3"/>
    <property type="match status" value="1"/>
</dbReference>
<keyword evidence="3" id="KW-1185">Reference proteome</keyword>
<feature type="compositionally biased region" description="Low complexity" evidence="1">
    <location>
        <begin position="147"/>
        <end position="159"/>
    </location>
</feature>
<feature type="compositionally biased region" description="Polar residues" evidence="1">
    <location>
        <begin position="411"/>
        <end position="427"/>
    </location>
</feature>
<gene>
    <name evidence="2" type="ORF">KFL_000090130</name>
</gene>
<dbReference type="Proteomes" id="UP000054558">
    <property type="component" value="Unassembled WGS sequence"/>
</dbReference>
<protein>
    <submittedName>
        <fullName evidence="2">Uncharacterized protein</fullName>
    </submittedName>
</protein>
<reference evidence="2 3" key="1">
    <citation type="journal article" date="2014" name="Nat. Commun.">
        <title>Klebsormidium flaccidum genome reveals primary factors for plant terrestrial adaptation.</title>
        <authorList>
            <person name="Hori K."/>
            <person name="Maruyama F."/>
            <person name="Fujisawa T."/>
            <person name="Togashi T."/>
            <person name="Yamamoto N."/>
            <person name="Seo M."/>
            <person name="Sato S."/>
            <person name="Yamada T."/>
            <person name="Mori H."/>
            <person name="Tajima N."/>
            <person name="Moriyama T."/>
            <person name="Ikeuchi M."/>
            <person name="Watanabe M."/>
            <person name="Wada H."/>
            <person name="Kobayashi K."/>
            <person name="Saito M."/>
            <person name="Masuda T."/>
            <person name="Sasaki-Sekimoto Y."/>
            <person name="Mashiguchi K."/>
            <person name="Awai K."/>
            <person name="Shimojima M."/>
            <person name="Masuda S."/>
            <person name="Iwai M."/>
            <person name="Nobusawa T."/>
            <person name="Narise T."/>
            <person name="Kondo S."/>
            <person name="Saito H."/>
            <person name="Sato R."/>
            <person name="Murakawa M."/>
            <person name="Ihara Y."/>
            <person name="Oshima-Yamada Y."/>
            <person name="Ohtaka K."/>
            <person name="Satoh M."/>
            <person name="Sonobe K."/>
            <person name="Ishii M."/>
            <person name="Ohtani R."/>
            <person name="Kanamori-Sato M."/>
            <person name="Honoki R."/>
            <person name="Miyazaki D."/>
            <person name="Mochizuki H."/>
            <person name="Umetsu J."/>
            <person name="Higashi K."/>
            <person name="Shibata D."/>
            <person name="Kamiya Y."/>
            <person name="Sato N."/>
            <person name="Nakamura Y."/>
            <person name="Tabata S."/>
            <person name="Ida S."/>
            <person name="Kurokawa K."/>
            <person name="Ohta H."/>
        </authorList>
    </citation>
    <scope>NUCLEOTIDE SEQUENCE [LARGE SCALE GENOMIC DNA]</scope>
    <source>
        <strain evidence="2 3">NIES-2285</strain>
    </source>
</reference>
<feature type="region of interest" description="Disordered" evidence="1">
    <location>
        <begin position="101"/>
        <end position="159"/>
    </location>
</feature>
<name>A0A1Y1HNN0_KLENI</name>
<feature type="compositionally biased region" description="Pro residues" evidence="1">
    <location>
        <begin position="289"/>
        <end position="303"/>
    </location>
</feature>
<dbReference type="OrthoDB" id="507191at2759"/>
<evidence type="ECO:0000256" key="1">
    <source>
        <dbReference type="SAM" id="MobiDB-lite"/>
    </source>
</evidence>